<dbReference type="EMBL" id="QEAN01000021">
    <property type="protein sequence ID" value="TPX53160.1"/>
    <property type="molecule type" value="Genomic_DNA"/>
</dbReference>
<sequence>MSSWLSTTSNRRYKHASIKYWMVVLLSLCHGIVLADIERQEEFELDHREAIPQTPARIDLLSSPSMTWADSTAAHVEIEHVVDNARTAVLRGRVRRVQDDLNVRSFTDLHVVESRSSGDVSPGGASGRGEISDGRARCACMCLIM</sequence>
<gene>
    <name evidence="1" type="ORF">SeMB42_g00949</name>
</gene>
<accession>A0A507DQP7</accession>
<dbReference type="AlphaFoldDB" id="A0A507DQP7"/>
<protein>
    <submittedName>
        <fullName evidence="1">Uncharacterized protein</fullName>
    </submittedName>
</protein>
<proteinExistence type="predicted"/>
<name>A0A507DQP7_9FUNG</name>
<reference evidence="1 2" key="1">
    <citation type="journal article" date="2019" name="Sci. Rep.">
        <title>Comparative genomics of chytrid fungi reveal insights into the obligate biotrophic and pathogenic lifestyle of Synchytrium endobioticum.</title>
        <authorList>
            <person name="van de Vossenberg B.T.L.H."/>
            <person name="Warris S."/>
            <person name="Nguyen H.D.T."/>
            <person name="van Gent-Pelzer M.P.E."/>
            <person name="Joly D.L."/>
            <person name="van de Geest H.C."/>
            <person name="Bonants P.J.M."/>
            <person name="Smith D.S."/>
            <person name="Levesque C.A."/>
            <person name="van der Lee T.A.J."/>
        </authorList>
    </citation>
    <scope>NUCLEOTIDE SEQUENCE [LARGE SCALE GENOMIC DNA]</scope>
    <source>
        <strain evidence="1 2">MB42</strain>
    </source>
</reference>
<keyword evidence="2" id="KW-1185">Reference proteome</keyword>
<comment type="caution">
    <text evidence="1">The sequence shown here is derived from an EMBL/GenBank/DDBJ whole genome shotgun (WGS) entry which is preliminary data.</text>
</comment>
<organism evidence="1 2">
    <name type="scientific">Synchytrium endobioticum</name>
    <dbReference type="NCBI Taxonomy" id="286115"/>
    <lineage>
        <taxon>Eukaryota</taxon>
        <taxon>Fungi</taxon>
        <taxon>Fungi incertae sedis</taxon>
        <taxon>Chytridiomycota</taxon>
        <taxon>Chytridiomycota incertae sedis</taxon>
        <taxon>Chytridiomycetes</taxon>
        <taxon>Synchytriales</taxon>
        <taxon>Synchytriaceae</taxon>
        <taxon>Synchytrium</taxon>
    </lineage>
</organism>
<dbReference type="Proteomes" id="UP000317494">
    <property type="component" value="Unassembled WGS sequence"/>
</dbReference>
<evidence type="ECO:0000313" key="1">
    <source>
        <dbReference type="EMBL" id="TPX53160.1"/>
    </source>
</evidence>
<evidence type="ECO:0000313" key="2">
    <source>
        <dbReference type="Proteomes" id="UP000317494"/>
    </source>
</evidence>
<dbReference type="VEuPathDB" id="FungiDB:SeMB42_g00949"/>